<evidence type="ECO:0000313" key="2">
    <source>
        <dbReference type="EMBL" id="EHG16531.1"/>
    </source>
</evidence>
<name>G6AFP8_9BACT</name>
<protein>
    <submittedName>
        <fullName evidence="2">Uncharacterized protein</fullName>
    </submittedName>
</protein>
<sequence>MMWKIIAIALFAFITYCFGDVSYSIVTTLKKKRYRAACLNFVLLLAMSLISFFLLSPFDILRSAF</sequence>
<evidence type="ECO:0000313" key="3">
    <source>
        <dbReference type="Proteomes" id="UP000004597"/>
    </source>
</evidence>
<feature type="transmembrane region" description="Helical" evidence="1">
    <location>
        <begin position="38"/>
        <end position="58"/>
    </location>
</feature>
<dbReference type="HOGENOM" id="CLU_2846149_0_0_10"/>
<dbReference type="AlphaFoldDB" id="G6AFP8"/>
<accession>G6AFP8</accession>
<comment type="caution">
    <text evidence="2">The sequence shown here is derived from an EMBL/GenBank/DDBJ whole genome shotgun (WGS) entry which is preliminary data.</text>
</comment>
<evidence type="ECO:0000256" key="1">
    <source>
        <dbReference type="SAM" id="Phobius"/>
    </source>
</evidence>
<keyword evidence="1" id="KW-0472">Membrane</keyword>
<keyword evidence="1" id="KW-1133">Transmembrane helix</keyword>
<gene>
    <name evidence="2" type="ORF">HMPREF9138_00925</name>
</gene>
<feature type="transmembrane region" description="Helical" evidence="1">
    <location>
        <begin position="6"/>
        <end position="26"/>
    </location>
</feature>
<keyword evidence="1" id="KW-0812">Transmembrane</keyword>
<proteinExistence type="predicted"/>
<dbReference type="EMBL" id="AFXP01000006">
    <property type="protein sequence ID" value="EHG16531.1"/>
    <property type="molecule type" value="Genomic_DNA"/>
</dbReference>
<keyword evidence="3" id="KW-1185">Reference proteome</keyword>
<reference evidence="2 3" key="1">
    <citation type="submission" date="2011-10" db="EMBL/GenBank/DDBJ databases">
        <title>The Genome Sequence of Prevotella histicola F0411.</title>
        <authorList>
            <consortium name="The Broad Institute Genome Sequencing Platform"/>
            <person name="Earl A."/>
            <person name="Ward D."/>
            <person name="Feldgarden M."/>
            <person name="Gevers D."/>
            <person name="Izard J."/>
            <person name="Ganesan A."/>
            <person name="Blanton J.M."/>
            <person name="Baranova O.V."/>
            <person name="Tanner A.C."/>
            <person name="Mathney J.M.J."/>
            <person name="Dewhirst F.E."/>
            <person name="Young S.K."/>
            <person name="Zeng Q."/>
            <person name="Gargeya S."/>
            <person name="Fitzgerald M."/>
            <person name="Haas B."/>
            <person name="Abouelleil A."/>
            <person name="Alvarado L."/>
            <person name="Arachchi H.M."/>
            <person name="Berlin A."/>
            <person name="Brown A."/>
            <person name="Chapman S.B."/>
            <person name="Chen Z."/>
            <person name="Dunbar C."/>
            <person name="Freedman E."/>
            <person name="Gearin G."/>
            <person name="Gellesch M."/>
            <person name="Goldberg J."/>
            <person name="Griggs A."/>
            <person name="Gujja S."/>
            <person name="Heiman D."/>
            <person name="Howarth C."/>
            <person name="Larson L."/>
            <person name="Lui A."/>
            <person name="MacDonald P.J.P."/>
            <person name="Montmayeur A."/>
            <person name="Murphy C."/>
            <person name="Neiman D."/>
            <person name="Pearson M."/>
            <person name="Priest M."/>
            <person name="Roberts A."/>
            <person name="Saif S."/>
            <person name="Shea T."/>
            <person name="Shenoy N."/>
            <person name="Sisk P."/>
            <person name="Stolte C."/>
            <person name="Sykes S."/>
            <person name="Wortman J."/>
            <person name="Nusbaum C."/>
            <person name="Birren B."/>
        </authorList>
    </citation>
    <scope>NUCLEOTIDE SEQUENCE [LARGE SCALE GENOMIC DNA]</scope>
    <source>
        <strain evidence="2 3">F0411</strain>
    </source>
</reference>
<dbReference type="Proteomes" id="UP000004597">
    <property type="component" value="Unassembled WGS sequence"/>
</dbReference>
<organism evidence="2 3">
    <name type="scientific">Prevotella histicola F0411</name>
    <dbReference type="NCBI Taxonomy" id="857291"/>
    <lineage>
        <taxon>Bacteria</taxon>
        <taxon>Pseudomonadati</taxon>
        <taxon>Bacteroidota</taxon>
        <taxon>Bacteroidia</taxon>
        <taxon>Bacteroidales</taxon>
        <taxon>Prevotellaceae</taxon>
        <taxon>Prevotella</taxon>
    </lineage>
</organism>